<evidence type="ECO:0000313" key="16">
    <source>
        <dbReference type="Proteomes" id="UP001521184"/>
    </source>
</evidence>
<dbReference type="PANTHER" id="PTHR31736">
    <property type="match status" value="1"/>
</dbReference>
<evidence type="ECO:0000256" key="14">
    <source>
        <dbReference type="SAM" id="SignalP"/>
    </source>
</evidence>
<keyword evidence="3" id="KW-0964">Secreted</keyword>
<keyword evidence="10" id="KW-0961">Cell wall biogenesis/degradation</keyword>
<keyword evidence="16" id="KW-1185">Reference proteome</keyword>
<accession>A0ABR3TQ06</accession>
<evidence type="ECO:0000256" key="2">
    <source>
        <dbReference type="ARBA" id="ARBA00008834"/>
    </source>
</evidence>
<reference evidence="15 16" key="1">
    <citation type="journal article" date="2023" name="Plant Dis.">
        <title>First Report of Diplodia intermedia Causing Canker and Dieback Diseases on Apple Trees in Canada.</title>
        <authorList>
            <person name="Ellouze W."/>
            <person name="Ilyukhin E."/>
            <person name="Sulman M."/>
            <person name="Ali S."/>
        </authorList>
    </citation>
    <scope>NUCLEOTIDE SEQUENCE [LARGE SCALE GENOMIC DNA]</scope>
    <source>
        <strain evidence="15 16">M45-28</strain>
    </source>
</reference>
<keyword evidence="9 13" id="KW-0326">Glycosidase</keyword>
<dbReference type="PANTHER" id="PTHR31736:SF14">
    <property type="entry name" value="EXOPOLYGALACTURONASE X-1-RELATED"/>
    <property type="match status" value="1"/>
</dbReference>
<proteinExistence type="inferred from homology"/>
<feature type="signal peptide" evidence="14">
    <location>
        <begin position="1"/>
        <end position="22"/>
    </location>
</feature>
<evidence type="ECO:0000256" key="1">
    <source>
        <dbReference type="ARBA" id="ARBA00004613"/>
    </source>
</evidence>
<evidence type="ECO:0000256" key="12">
    <source>
        <dbReference type="ARBA" id="ARBA00048766"/>
    </source>
</evidence>
<sequence>MVPPRSTAAGLALALYASGAWAATVSEIFLGSIRSARPMAAAQSPARTRTCIVDSHNDGTTDDSAYIAAALDECNGGGHVLFPKTQSYVVGEPLDMTGLASIDIDIQGAVAFTDDIPHWLDSSFDLGFQNATSFFKLGGTDVHVYGGGTIDGRGQTWWDNYAKNKHDRRPVLFATVEMYGGSVSDLRLVNSPFWHNFVANSSEVVFTNISIRSVSDNEHFEKNTDGWDIYRSDHITVQNSSVTNGDDCVSFKPNSTNILVQNMSCNGTHGMSVGSLGQYPDRVDYVENILVRNAAMYNSSEGARIKVWPNAFSEKSATLVGGGGRGLVRNVTYDTMWLDNVDYGLTITQCYGQDDEEECFKHPSKLNITDVTFRNVRGRSNRVFSPIVAHLVCSSPDTCSNIVAEDIDIRTINGSNLVTCRNMDEDLLDVNCVDWSKGYNPA</sequence>
<evidence type="ECO:0000313" key="15">
    <source>
        <dbReference type="EMBL" id="KAL1641949.1"/>
    </source>
</evidence>
<evidence type="ECO:0000256" key="11">
    <source>
        <dbReference type="ARBA" id="ARBA00038933"/>
    </source>
</evidence>
<keyword evidence="8" id="KW-0325">Glycoprotein</keyword>
<comment type="catalytic activity">
    <reaction evidence="12">
        <text>[(1-&gt;4)-alpha-D-galacturonosyl](n) + H2O = alpha-D-galacturonate + [(1-&gt;4)-alpha-D-galacturonosyl](n-1)</text>
        <dbReference type="Rhea" id="RHEA:14117"/>
        <dbReference type="Rhea" id="RHEA-COMP:14570"/>
        <dbReference type="Rhea" id="RHEA-COMP:14572"/>
        <dbReference type="ChEBI" id="CHEBI:15377"/>
        <dbReference type="ChEBI" id="CHEBI:58658"/>
        <dbReference type="ChEBI" id="CHEBI:140523"/>
        <dbReference type="EC" id="3.2.1.67"/>
    </reaction>
</comment>
<dbReference type="EMBL" id="JAKEKT020000036">
    <property type="protein sequence ID" value="KAL1641949.1"/>
    <property type="molecule type" value="Genomic_DNA"/>
</dbReference>
<keyword evidence="5" id="KW-0677">Repeat</keyword>
<dbReference type="Proteomes" id="UP001521184">
    <property type="component" value="Unassembled WGS sequence"/>
</dbReference>
<keyword evidence="6 13" id="KW-0378">Hydrolase</keyword>
<protein>
    <recommendedName>
        <fullName evidence="11">galacturonan 1,4-alpha-galacturonidase</fullName>
        <ecNumber evidence="11">3.2.1.67</ecNumber>
    </recommendedName>
</protein>
<dbReference type="SUPFAM" id="SSF51126">
    <property type="entry name" value="Pectin lyase-like"/>
    <property type="match status" value="1"/>
</dbReference>
<keyword evidence="4 14" id="KW-0732">Signal</keyword>
<feature type="chain" id="PRO_5046071949" description="galacturonan 1,4-alpha-galacturonidase" evidence="14">
    <location>
        <begin position="23"/>
        <end position="442"/>
    </location>
</feature>
<keyword evidence="7" id="KW-1015">Disulfide bond</keyword>
<name>A0ABR3TQ06_9PEZI</name>
<evidence type="ECO:0000256" key="9">
    <source>
        <dbReference type="ARBA" id="ARBA00023295"/>
    </source>
</evidence>
<evidence type="ECO:0000256" key="3">
    <source>
        <dbReference type="ARBA" id="ARBA00022525"/>
    </source>
</evidence>
<comment type="caution">
    <text evidence="15">The sequence shown here is derived from an EMBL/GenBank/DDBJ whole genome shotgun (WGS) entry which is preliminary data.</text>
</comment>
<evidence type="ECO:0000256" key="13">
    <source>
        <dbReference type="RuleBase" id="RU361169"/>
    </source>
</evidence>
<evidence type="ECO:0000256" key="10">
    <source>
        <dbReference type="ARBA" id="ARBA00023316"/>
    </source>
</evidence>
<dbReference type="InterPro" id="IPR012334">
    <property type="entry name" value="Pectin_lyas_fold"/>
</dbReference>
<gene>
    <name evidence="15" type="ORF">SLS58_005785</name>
</gene>
<dbReference type="Pfam" id="PF00295">
    <property type="entry name" value="Glyco_hydro_28"/>
    <property type="match status" value="1"/>
</dbReference>
<dbReference type="InterPro" id="IPR011050">
    <property type="entry name" value="Pectin_lyase_fold/virulence"/>
</dbReference>
<comment type="similarity">
    <text evidence="2 13">Belongs to the glycosyl hydrolase 28 family.</text>
</comment>
<dbReference type="Gene3D" id="2.160.20.10">
    <property type="entry name" value="Single-stranded right-handed beta-helix, Pectin lyase-like"/>
    <property type="match status" value="1"/>
</dbReference>
<evidence type="ECO:0000256" key="7">
    <source>
        <dbReference type="ARBA" id="ARBA00023157"/>
    </source>
</evidence>
<evidence type="ECO:0000256" key="8">
    <source>
        <dbReference type="ARBA" id="ARBA00023180"/>
    </source>
</evidence>
<evidence type="ECO:0000256" key="4">
    <source>
        <dbReference type="ARBA" id="ARBA00022729"/>
    </source>
</evidence>
<dbReference type="EC" id="3.2.1.67" evidence="11"/>
<organism evidence="15 16">
    <name type="scientific">Diplodia intermedia</name>
    <dbReference type="NCBI Taxonomy" id="856260"/>
    <lineage>
        <taxon>Eukaryota</taxon>
        <taxon>Fungi</taxon>
        <taxon>Dikarya</taxon>
        <taxon>Ascomycota</taxon>
        <taxon>Pezizomycotina</taxon>
        <taxon>Dothideomycetes</taxon>
        <taxon>Dothideomycetes incertae sedis</taxon>
        <taxon>Botryosphaeriales</taxon>
        <taxon>Botryosphaeriaceae</taxon>
        <taxon>Diplodia</taxon>
    </lineage>
</organism>
<evidence type="ECO:0000256" key="6">
    <source>
        <dbReference type="ARBA" id="ARBA00022801"/>
    </source>
</evidence>
<comment type="subcellular location">
    <subcellularLocation>
        <location evidence="1">Secreted</location>
    </subcellularLocation>
</comment>
<evidence type="ECO:0000256" key="5">
    <source>
        <dbReference type="ARBA" id="ARBA00022737"/>
    </source>
</evidence>
<dbReference type="InterPro" id="IPR000743">
    <property type="entry name" value="Glyco_hydro_28"/>
</dbReference>